<keyword evidence="1" id="KW-0732">Signal</keyword>
<keyword evidence="3" id="KW-1185">Reference proteome</keyword>
<evidence type="ECO:0000313" key="2">
    <source>
        <dbReference type="EMBL" id="GHB43152.1"/>
    </source>
</evidence>
<dbReference type="EMBL" id="BMXE01000007">
    <property type="protein sequence ID" value="GHB43152.1"/>
    <property type="molecule type" value="Genomic_DNA"/>
</dbReference>
<dbReference type="Pfam" id="PF20329">
    <property type="entry name" value="DUF6624"/>
    <property type="match status" value="1"/>
</dbReference>
<sequence>MLNFRVTFMVLAFSFQWHSLSYLHAAPSTNELSNVRAELLNMAENDQDIRKVFVKEGYTDLTAQKMHEIDTRNTQRLKEIIGYYGWLKTEDIETDGLNAIWLIIQHSPDYDFQEEFLPFAKRSFHAGELSGQNYALLTDRVLVHNGKAQRYGTQFKIGTDQKAIPYTIADPQNVDKRRADVGLPSLSQYSDLLNNYYSDKQP</sequence>
<feature type="chain" id="PRO_5047362217" evidence="1">
    <location>
        <begin position="26"/>
        <end position="202"/>
    </location>
</feature>
<dbReference type="Proteomes" id="UP000637980">
    <property type="component" value="Unassembled WGS sequence"/>
</dbReference>
<accession>A0ABQ3ELK5</accession>
<gene>
    <name evidence="2" type="ORF">GCM10007094_35720</name>
</gene>
<evidence type="ECO:0000313" key="3">
    <source>
        <dbReference type="Proteomes" id="UP000637980"/>
    </source>
</evidence>
<comment type="caution">
    <text evidence="2">The sequence shown here is derived from an EMBL/GenBank/DDBJ whole genome shotgun (WGS) entry which is preliminary data.</text>
</comment>
<name>A0ABQ3ELK5_9HYPH</name>
<proteinExistence type="predicted"/>
<dbReference type="InterPro" id="IPR046732">
    <property type="entry name" value="DUF6624"/>
</dbReference>
<organism evidence="2 3">
    <name type="scientific">Pseudovibrio japonicus</name>
    <dbReference type="NCBI Taxonomy" id="366534"/>
    <lineage>
        <taxon>Bacteria</taxon>
        <taxon>Pseudomonadati</taxon>
        <taxon>Pseudomonadota</taxon>
        <taxon>Alphaproteobacteria</taxon>
        <taxon>Hyphomicrobiales</taxon>
        <taxon>Stappiaceae</taxon>
        <taxon>Pseudovibrio</taxon>
    </lineage>
</organism>
<feature type="signal peptide" evidence="1">
    <location>
        <begin position="1"/>
        <end position="25"/>
    </location>
</feature>
<evidence type="ECO:0000256" key="1">
    <source>
        <dbReference type="SAM" id="SignalP"/>
    </source>
</evidence>
<protein>
    <submittedName>
        <fullName evidence="2">Uncharacterized protein</fullName>
    </submittedName>
</protein>
<reference evidence="3" key="1">
    <citation type="journal article" date="2019" name="Int. J. Syst. Evol. Microbiol.">
        <title>The Global Catalogue of Microorganisms (GCM) 10K type strain sequencing project: providing services to taxonomists for standard genome sequencing and annotation.</title>
        <authorList>
            <consortium name="The Broad Institute Genomics Platform"/>
            <consortium name="The Broad Institute Genome Sequencing Center for Infectious Disease"/>
            <person name="Wu L."/>
            <person name="Ma J."/>
        </authorList>
    </citation>
    <scope>NUCLEOTIDE SEQUENCE [LARGE SCALE GENOMIC DNA]</scope>
    <source>
        <strain evidence="3">KCTC 12861</strain>
    </source>
</reference>